<evidence type="ECO:0000313" key="3">
    <source>
        <dbReference type="Proteomes" id="UP001240984"/>
    </source>
</evidence>
<organism evidence="2 3">
    <name type="scientific">Catenuloplanes nepalensis</name>
    <dbReference type="NCBI Taxonomy" id="587533"/>
    <lineage>
        <taxon>Bacteria</taxon>
        <taxon>Bacillati</taxon>
        <taxon>Actinomycetota</taxon>
        <taxon>Actinomycetes</taxon>
        <taxon>Micromonosporales</taxon>
        <taxon>Micromonosporaceae</taxon>
        <taxon>Catenuloplanes</taxon>
    </lineage>
</organism>
<sequence length="545" mass="55816">MPGPLHVDVITHAGSAAGELRLEAASVTGRGGAGASLTLPATPGPVSATLHVDSPGPWELMLSDGVQVARIPFVVHAVAMSPVERTVYGGFIAAGVFLAVALIVALAARHIWWAVIPGGAAVGGVAVAVVAALLSAALPSPPTAGDDLDPTVANATDPYAQLPRMPVFSRPPLMLTLRQQTVAVGVPVMMDLDLSDAATGLPADDLVVHDSALMHLMIVSPSGRLEHAHPIRTGPGRFQLIVTPDSPGRYAVTAELARRGGGVQMLRALTGFTATGSGGSSLPSLPLRGGGTVDGVDVQLAMADPVAGSPVTLRARIGAEADLQPWLGMLGHLIVVGPLGEDGAPGAPVWMHSHAMDDGSVMAPMEGMDGMDGMDGTTGMGMVPMAGALGRTLPDETVAAYGPGIGFTLTFPVPGRYRMWLQAEKNYRIITVPLTADVKPAAGDPTPRPAAERTAQVTPDSARVGMRDLTVNVTNRDGTADSSSFLQVQAVLPTMGYASPMLTGVPQGPGRFLLRGAPLMAAGGWQLRISSPGAEPLTVPITVTE</sequence>
<protein>
    <recommendedName>
        <fullName evidence="4">Secreted protein</fullName>
    </recommendedName>
</protein>
<keyword evidence="1" id="KW-0812">Transmembrane</keyword>
<dbReference type="RefSeq" id="WP_306829098.1">
    <property type="nucleotide sequence ID" value="NZ_JAUSRA010000001.1"/>
</dbReference>
<comment type="caution">
    <text evidence="2">The sequence shown here is derived from an EMBL/GenBank/DDBJ whole genome shotgun (WGS) entry which is preliminary data.</text>
</comment>
<reference evidence="2 3" key="1">
    <citation type="submission" date="2023-07" db="EMBL/GenBank/DDBJ databases">
        <title>Sequencing the genomes of 1000 actinobacteria strains.</title>
        <authorList>
            <person name="Klenk H.-P."/>
        </authorList>
    </citation>
    <scope>NUCLEOTIDE SEQUENCE [LARGE SCALE GENOMIC DNA]</scope>
    <source>
        <strain evidence="2 3">DSM 44710</strain>
    </source>
</reference>
<dbReference type="EMBL" id="JAUSRA010000001">
    <property type="protein sequence ID" value="MDP9793990.1"/>
    <property type="molecule type" value="Genomic_DNA"/>
</dbReference>
<gene>
    <name evidence="2" type="ORF">J2S43_002502</name>
</gene>
<name>A0ABT9MRE0_9ACTN</name>
<evidence type="ECO:0000256" key="1">
    <source>
        <dbReference type="SAM" id="Phobius"/>
    </source>
</evidence>
<evidence type="ECO:0000313" key="2">
    <source>
        <dbReference type="EMBL" id="MDP9793990.1"/>
    </source>
</evidence>
<keyword evidence="1" id="KW-0472">Membrane</keyword>
<keyword evidence="1" id="KW-1133">Transmembrane helix</keyword>
<accession>A0ABT9MRE0</accession>
<feature type="transmembrane region" description="Helical" evidence="1">
    <location>
        <begin position="115"/>
        <end position="138"/>
    </location>
</feature>
<dbReference type="Proteomes" id="UP001240984">
    <property type="component" value="Unassembled WGS sequence"/>
</dbReference>
<feature type="transmembrane region" description="Helical" evidence="1">
    <location>
        <begin position="87"/>
        <end position="108"/>
    </location>
</feature>
<proteinExistence type="predicted"/>
<keyword evidence="3" id="KW-1185">Reference proteome</keyword>
<evidence type="ECO:0008006" key="4">
    <source>
        <dbReference type="Google" id="ProtNLM"/>
    </source>
</evidence>